<evidence type="ECO:0000256" key="3">
    <source>
        <dbReference type="ARBA" id="ARBA00022989"/>
    </source>
</evidence>
<feature type="transmembrane region" description="Helical" evidence="5">
    <location>
        <begin position="322"/>
        <end position="342"/>
    </location>
</feature>
<keyword evidence="2 5" id="KW-0812">Transmembrane</keyword>
<comment type="caution">
    <text evidence="7">The sequence shown here is derived from an EMBL/GenBank/DDBJ whole genome shotgun (WGS) entry which is preliminary data.</text>
</comment>
<dbReference type="AlphaFoldDB" id="A0A2T2XH28"/>
<organism evidence="7 8">
    <name type="scientific">Sulfobacillus benefaciens</name>
    <dbReference type="NCBI Taxonomy" id="453960"/>
    <lineage>
        <taxon>Bacteria</taxon>
        <taxon>Bacillati</taxon>
        <taxon>Bacillota</taxon>
        <taxon>Clostridia</taxon>
        <taxon>Eubacteriales</taxon>
        <taxon>Clostridiales Family XVII. Incertae Sedis</taxon>
        <taxon>Sulfobacillus</taxon>
    </lineage>
</organism>
<accession>A0A2T2XH28</accession>
<dbReference type="InterPro" id="IPR051328">
    <property type="entry name" value="T7SS_ABC-Transporter"/>
</dbReference>
<feature type="transmembrane region" description="Helical" evidence="5">
    <location>
        <begin position="295"/>
        <end position="316"/>
    </location>
</feature>
<dbReference type="Pfam" id="PF12698">
    <property type="entry name" value="ABC2_membrane_3"/>
    <property type="match status" value="1"/>
</dbReference>
<evidence type="ECO:0000256" key="2">
    <source>
        <dbReference type="ARBA" id="ARBA00022692"/>
    </source>
</evidence>
<proteinExistence type="predicted"/>
<feature type="transmembrane region" description="Helical" evidence="5">
    <location>
        <begin position="12"/>
        <end position="35"/>
    </location>
</feature>
<keyword evidence="4 5" id="KW-0472">Membrane</keyword>
<sequence length="449" mass="48132">MHRSPLLSTWKGWLALVAVSLIPLLYSAFYLGAFWNPYGHLHRLPIAVVNHDQGHDSQAVVQSLRQANRVILVSNRTAQSELHRGQVAEMVIIPANYAQKLSRGHILPLTFVLDPGNNYLEALLMQRQVEAIQSSLAAQYQHTALTTLNRAAKRLSGASGQLSGGLTALHAKSQELASAANQLGQQAAAMNSPLASGITHISQGQMAVSNNMAKTACSANKIYSGLTSLGDSLAPLPQVNPSHFGHLIMVNPVNQYGAGLAPYFLSLSLWVGALVATVLIPGGNRRTLTLRQHTSLGLSLAQVVALAAGVLVILPLSPRMPWAFWGVLTLIGVAWWAVIRVLAEKLGDAGRIIAIALLVIQLAGSGGVYPMPLSSPFFQAIHPYLPMTWAVNLVRYALSGGLKPLVWANVEKLAALFVASWAITRGIPGHWRFNTPLLEAVDTSDDTAT</sequence>
<dbReference type="EMBL" id="PXYW01000016">
    <property type="protein sequence ID" value="PSR33803.1"/>
    <property type="molecule type" value="Genomic_DNA"/>
</dbReference>
<dbReference type="Proteomes" id="UP000242972">
    <property type="component" value="Unassembled WGS sequence"/>
</dbReference>
<protein>
    <recommendedName>
        <fullName evidence="6">ABC-2 type transporter transmembrane domain-containing protein</fullName>
    </recommendedName>
</protein>
<reference evidence="7 8" key="1">
    <citation type="journal article" date="2014" name="BMC Genomics">
        <title>Comparison of environmental and isolate Sulfobacillus genomes reveals diverse carbon, sulfur, nitrogen, and hydrogen metabolisms.</title>
        <authorList>
            <person name="Justice N.B."/>
            <person name="Norman A."/>
            <person name="Brown C.T."/>
            <person name="Singh A."/>
            <person name="Thomas B.C."/>
            <person name="Banfield J.F."/>
        </authorList>
    </citation>
    <scope>NUCLEOTIDE SEQUENCE [LARGE SCALE GENOMIC DNA]</scope>
    <source>
        <strain evidence="7">AMDSBA4</strain>
    </source>
</reference>
<dbReference type="GO" id="GO:0140359">
    <property type="term" value="F:ABC-type transporter activity"/>
    <property type="evidence" value="ECO:0007669"/>
    <property type="project" value="InterPro"/>
</dbReference>
<dbReference type="Gene3D" id="3.40.1710.10">
    <property type="entry name" value="abc type-2 transporter like domain"/>
    <property type="match status" value="1"/>
</dbReference>
<dbReference type="InterPro" id="IPR013525">
    <property type="entry name" value="ABC2_TM"/>
</dbReference>
<evidence type="ECO:0000256" key="1">
    <source>
        <dbReference type="ARBA" id="ARBA00004141"/>
    </source>
</evidence>
<dbReference type="PANTHER" id="PTHR43077">
    <property type="entry name" value="TRANSPORT PERMEASE YVFS-RELATED"/>
    <property type="match status" value="1"/>
</dbReference>
<evidence type="ECO:0000256" key="5">
    <source>
        <dbReference type="SAM" id="Phobius"/>
    </source>
</evidence>
<dbReference type="PANTHER" id="PTHR43077:SF5">
    <property type="entry name" value="PHAGE INFECTION PROTEIN"/>
    <property type="match status" value="1"/>
</dbReference>
<evidence type="ECO:0000256" key="4">
    <source>
        <dbReference type="ARBA" id="ARBA00023136"/>
    </source>
</evidence>
<evidence type="ECO:0000313" key="8">
    <source>
        <dbReference type="Proteomes" id="UP000242972"/>
    </source>
</evidence>
<evidence type="ECO:0000259" key="6">
    <source>
        <dbReference type="Pfam" id="PF12698"/>
    </source>
</evidence>
<dbReference type="InterPro" id="IPR017501">
    <property type="entry name" value="Phage_infect_YhgE_C"/>
</dbReference>
<dbReference type="GO" id="GO:0016020">
    <property type="term" value="C:membrane"/>
    <property type="evidence" value="ECO:0007669"/>
    <property type="project" value="UniProtKB-SubCell"/>
</dbReference>
<name>A0A2T2XH28_9FIRM</name>
<feature type="transmembrane region" description="Helical" evidence="5">
    <location>
        <begin position="349"/>
        <end position="369"/>
    </location>
</feature>
<keyword evidence="3 5" id="KW-1133">Transmembrane helix</keyword>
<feature type="transmembrane region" description="Helical" evidence="5">
    <location>
        <begin position="260"/>
        <end position="283"/>
    </location>
</feature>
<evidence type="ECO:0000313" key="7">
    <source>
        <dbReference type="EMBL" id="PSR33803.1"/>
    </source>
</evidence>
<feature type="domain" description="ABC-2 type transporter transmembrane" evidence="6">
    <location>
        <begin position="17"/>
        <end position="400"/>
    </location>
</feature>
<dbReference type="NCBIfam" id="TIGR03062">
    <property type="entry name" value="pip_yhgE_Cterm"/>
    <property type="match status" value="1"/>
</dbReference>
<gene>
    <name evidence="7" type="ORF">C7B46_08115</name>
</gene>
<comment type="subcellular location">
    <subcellularLocation>
        <location evidence="1">Membrane</location>
        <topology evidence="1">Multi-pass membrane protein</topology>
    </subcellularLocation>
</comment>